<evidence type="ECO:0000259" key="1">
    <source>
        <dbReference type="Pfam" id="PF20415"/>
    </source>
</evidence>
<gene>
    <name evidence="2" type="ORF">HGRIS_013892</name>
</gene>
<organism evidence="2 3">
    <name type="scientific">Hohenbuehelia grisea</name>
    <dbReference type="NCBI Taxonomy" id="104357"/>
    <lineage>
        <taxon>Eukaryota</taxon>
        <taxon>Fungi</taxon>
        <taxon>Dikarya</taxon>
        <taxon>Basidiomycota</taxon>
        <taxon>Agaricomycotina</taxon>
        <taxon>Agaricomycetes</taxon>
        <taxon>Agaricomycetidae</taxon>
        <taxon>Agaricales</taxon>
        <taxon>Pleurotineae</taxon>
        <taxon>Pleurotaceae</taxon>
        <taxon>Hohenbuehelia</taxon>
    </lineage>
</organism>
<sequence length="251" mass="28146">MARTNNPDGLILSGLIHNGLIHNGHHSGRTRIPTYTSLRGPFTRDGAIHPQHSQQATHPCVRTGPINARVPPSEQYPSLNPLLAADVTMKRLDMRKPPVTQPLESRYIHLKEAPALDAAQCASPNTMRLVFRDLPWAVLVRASPGKRLTCRMVWDQLYLSLQKPVKDSEWGALHCLDEGAQCDNARRAAAERGSKSAMLSKKYRQEPIRRVDFLGPICYFAGLERDDEFVKIRTLPGSEPAPDTWVVKMKF</sequence>
<evidence type="ECO:0000313" key="3">
    <source>
        <dbReference type="Proteomes" id="UP001556367"/>
    </source>
</evidence>
<dbReference type="InterPro" id="IPR046522">
    <property type="entry name" value="DUF6699"/>
</dbReference>
<dbReference type="Proteomes" id="UP001556367">
    <property type="component" value="Unassembled WGS sequence"/>
</dbReference>
<keyword evidence="3" id="KW-1185">Reference proteome</keyword>
<comment type="caution">
    <text evidence="2">The sequence shown here is derived from an EMBL/GenBank/DDBJ whole genome shotgun (WGS) entry which is preliminary data.</text>
</comment>
<protein>
    <recommendedName>
        <fullName evidence="1">DUF6699 domain-containing protein</fullName>
    </recommendedName>
</protein>
<dbReference type="Pfam" id="PF20415">
    <property type="entry name" value="DUF6699"/>
    <property type="match status" value="1"/>
</dbReference>
<proteinExistence type="predicted"/>
<reference evidence="3" key="1">
    <citation type="submission" date="2024-06" db="EMBL/GenBank/DDBJ databases">
        <title>Multi-omics analyses provide insights into the biosynthesis of the anticancer antibiotic pleurotin in Hohenbuehelia grisea.</title>
        <authorList>
            <person name="Weaver J.A."/>
            <person name="Alberti F."/>
        </authorList>
    </citation>
    <scope>NUCLEOTIDE SEQUENCE [LARGE SCALE GENOMIC DNA]</scope>
    <source>
        <strain evidence="3">T-177</strain>
    </source>
</reference>
<feature type="domain" description="DUF6699" evidence="1">
    <location>
        <begin position="92"/>
        <end position="227"/>
    </location>
</feature>
<dbReference type="EMBL" id="JASNQZ010000015">
    <property type="protein sequence ID" value="KAL0947824.1"/>
    <property type="molecule type" value="Genomic_DNA"/>
</dbReference>
<name>A0ABR3IWS5_9AGAR</name>
<evidence type="ECO:0000313" key="2">
    <source>
        <dbReference type="EMBL" id="KAL0947824.1"/>
    </source>
</evidence>
<accession>A0ABR3IWS5</accession>